<dbReference type="PANTHER" id="PTHR30081">
    <property type="entry name" value="PROTEIN-EXPORT MEMBRANE PROTEIN SEC"/>
    <property type="match status" value="1"/>
</dbReference>
<dbReference type="Gene3D" id="1.20.1640.10">
    <property type="entry name" value="Multidrug efflux transporter AcrB transmembrane domain"/>
    <property type="match status" value="1"/>
</dbReference>
<dbReference type="GO" id="GO:0005886">
    <property type="term" value="C:plasma membrane"/>
    <property type="evidence" value="ECO:0007669"/>
    <property type="project" value="UniProtKB-SubCell"/>
</dbReference>
<proteinExistence type="predicted"/>
<evidence type="ECO:0000256" key="9">
    <source>
        <dbReference type="SAM" id="Phobius"/>
    </source>
</evidence>
<dbReference type="Pfam" id="PF02355">
    <property type="entry name" value="SecD_SecF_C"/>
    <property type="match status" value="1"/>
</dbReference>
<dbReference type="EMBL" id="RJVG01000011">
    <property type="protein sequence ID" value="ROR25262.1"/>
    <property type="molecule type" value="Genomic_DNA"/>
</dbReference>
<reference evidence="11 12" key="1">
    <citation type="submission" date="2018-11" db="EMBL/GenBank/DDBJ databases">
        <title>Genomic Encyclopedia of Type Strains, Phase IV (KMG-IV): sequencing the most valuable type-strain genomes for metagenomic binning, comparative biology and taxonomic classification.</title>
        <authorList>
            <person name="Goeker M."/>
        </authorList>
    </citation>
    <scope>NUCLEOTIDE SEQUENCE [LARGE SCALE GENOMIC DNA]</scope>
    <source>
        <strain evidence="11 12">DSM 26537</strain>
    </source>
</reference>
<evidence type="ECO:0000256" key="7">
    <source>
        <dbReference type="ARBA" id="ARBA00023010"/>
    </source>
</evidence>
<comment type="subcellular location">
    <subcellularLocation>
        <location evidence="1">Cell membrane</location>
        <topology evidence="1">Multi-pass membrane protein</topology>
    </subcellularLocation>
</comment>
<keyword evidence="3" id="KW-1003">Cell membrane</keyword>
<evidence type="ECO:0000256" key="1">
    <source>
        <dbReference type="ARBA" id="ARBA00004651"/>
    </source>
</evidence>
<gene>
    <name evidence="11" type="ORF">EDD66_11123</name>
</gene>
<evidence type="ECO:0000313" key="11">
    <source>
        <dbReference type="EMBL" id="ROR25262.1"/>
    </source>
</evidence>
<dbReference type="GO" id="GO:0015031">
    <property type="term" value="P:protein transport"/>
    <property type="evidence" value="ECO:0007669"/>
    <property type="project" value="UniProtKB-KW"/>
</dbReference>
<keyword evidence="7" id="KW-0811">Translocation</keyword>
<dbReference type="InterPro" id="IPR022813">
    <property type="entry name" value="SecD/SecF_arch_bac"/>
</dbReference>
<feature type="domain" description="Protein export membrane protein SecD/SecF C-terminal" evidence="10">
    <location>
        <begin position="7"/>
        <end position="78"/>
    </location>
</feature>
<evidence type="ECO:0000256" key="4">
    <source>
        <dbReference type="ARBA" id="ARBA00022692"/>
    </source>
</evidence>
<organism evidence="11 12">
    <name type="scientific">Mobilisporobacter senegalensis</name>
    <dbReference type="NCBI Taxonomy" id="1329262"/>
    <lineage>
        <taxon>Bacteria</taxon>
        <taxon>Bacillati</taxon>
        <taxon>Bacillota</taxon>
        <taxon>Clostridia</taxon>
        <taxon>Lachnospirales</taxon>
        <taxon>Lachnospiraceae</taxon>
        <taxon>Mobilisporobacter</taxon>
    </lineage>
</organism>
<comment type="caution">
    <text evidence="11">The sequence shown here is derived from an EMBL/GenBank/DDBJ whole genome shotgun (WGS) entry which is preliminary data.</text>
</comment>
<dbReference type="Proteomes" id="UP000273083">
    <property type="component" value="Unassembled WGS sequence"/>
</dbReference>
<dbReference type="RefSeq" id="WP_123610408.1">
    <property type="nucleotide sequence ID" value="NZ_RJVG01000011.1"/>
</dbReference>
<protein>
    <submittedName>
        <fullName evidence="11">Protein export-related membrane protein</fullName>
    </submittedName>
</protein>
<dbReference type="SUPFAM" id="SSF82866">
    <property type="entry name" value="Multidrug efflux transporter AcrB transmembrane domain"/>
    <property type="match status" value="1"/>
</dbReference>
<keyword evidence="6 9" id="KW-1133">Transmembrane helix</keyword>
<name>A0A3N1XJN4_9FIRM</name>
<keyword evidence="4 9" id="KW-0812">Transmembrane</keyword>
<keyword evidence="12" id="KW-1185">Reference proteome</keyword>
<keyword evidence="5" id="KW-0653">Protein transport</keyword>
<dbReference type="InterPro" id="IPR048634">
    <property type="entry name" value="SecD_SecF_C"/>
</dbReference>
<evidence type="ECO:0000256" key="8">
    <source>
        <dbReference type="ARBA" id="ARBA00023136"/>
    </source>
</evidence>
<evidence type="ECO:0000313" key="12">
    <source>
        <dbReference type="Proteomes" id="UP000273083"/>
    </source>
</evidence>
<dbReference type="OrthoDB" id="9805019at2"/>
<evidence type="ECO:0000256" key="5">
    <source>
        <dbReference type="ARBA" id="ARBA00022927"/>
    </source>
</evidence>
<evidence type="ECO:0000256" key="6">
    <source>
        <dbReference type="ARBA" id="ARBA00022989"/>
    </source>
</evidence>
<keyword evidence="2" id="KW-0813">Transport</keyword>
<sequence>MKAGMNKQSLEDIVDTSITQTLRRSIHTSFTTFITVFLLYVLGVESIKDFAFPLMTGIVFGAYSSICIAGTLWYLLKTRFIKKKIR</sequence>
<evidence type="ECO:0000256" key="2">
    <source>
        <dbReference type="ARBA" id="ARBA00022448"/>
    </source>
</evidence>
<dbReference type="AlphaFoldDB" id="A0A3N1XJN4"/>
<dbReference type="PANTHER" id="PTHR30081:SF8">
    <property type="entry name" value="PROTEIN TRANSLOCASE SUBUNIT SECF"/>
    <property type="match status" value="1"/>
</dbReference>
<evidence type="ECO:0000256" key="3">
    <source>
        <dbReference type="ARBA" id="ARBA00022475"/>
    </source>
</evidence>
<feature type="transmembrane region" description="Helical" evidence="9">
    <location>
        <begin position="26"/>
        <end position="44"/>
    </location>
</feature>
<evidence type="ECO:0000259" key="10">
    <source>
        <dbReference type="Pfam" id="PF02355"/>
    </source>
</evidence>
<keyword evidence="8 9" id="KW-0472">Membrane</keyword>
<feature type="transmembrane region" description="Helical" evidence="9">
    <location>
        <begin position="50"/>
        <end position="76"/>
    </location>
</feature>
<accession>A0A3N1XJN4</accession>